<evidence type="ECO:0000313" key="2">
    <source>
        <dbReference type="Proteomes" id="UP000190625"/>
    </source>
</evidence>
<dbReference type="OrthoDB" id="9802573at2"/>
<sequence length="61" mass="6757">MSSKKVINLIEEKVKEKVVNNSLKCVVAQKIAKDLGVTNKEVGKVINQLNIKLIDCQLGCF</sequence>
<dbReference type="AlphaFoldDB" id="A0A1T4JVK8"/>
<accession>A0A1T4JVK8</accession>
<reference evidence="2" key="1">
    <citation type="submission" date="2017-02" db="EMBL/GenBank/DDBJ databases">
        <authorList>
            <person name="Varghese N."/>
            <person name="Submissions S."/>
        </authorList>
    </citation>
    <scope>NUCLEOTIDE SEQUENCE [LARGE SCALE GENOMIC DNA]</scope>
    <source>
        <strain evidence="2">ATCC BAA-73</strain>
    </source>
</reference>
<name>A0A1T4JVK8_9FIRM</name>
<gene>
    <name evidence="1" type="ORF">SAMN02745118_00450</name>
</gene>
<keyword evidence="2" id="KW-1185">Reference proteome</keyword>
<dbReference type="EMBL" id="FUWM01000004">
    <property type="protein sequence ID" value="SJZ34174.1"/>
    <property type="molecule type" value="Genomic_DNA"/>
</dbReference>
<organism evidence="1 2">
    <name type="scientific">Selenihalanaerobacter shriftii</name>
    <dbReference type="NCBI Taxonomy" id="142842"/>
    <lineage>
        <taxon>Bacteria</taxon>
        <taxon>Bacillati</taxon>
        <taxon>Bacillota</taxon>
        <taxon>Clostridia</taxon>
        <taxon>Halanaerobiales</taxon>
        <taxon>Halobacteroidaceae</taxon>
        <taxon>Selenihalanaerobacter</taxon>
    </lineage>
</organism>
<evidence type="ECO:0000313" key="1">
    <source>
        <dbReference type="EMBL" id="SJZ34174.1"/>
    </source>
</evidence>
<dbReference type="Proteomes" id="UP000190625">
    <property type="component" value="Unassembled WGS sequence"/>
</dbReference>
<protein>
    <submittedName>
        <fullName evidence="1">Uncharacterized protein</fullName>
    </submittedName>
</protein>
<dbReference type="STRING" id="142842.SAMN02745118_00450"/>
<proteinExistence type="predicted"/>
<dbReference type="RefSeq" id="WP_078808974.1">
    <property type="nucleotide sequence ID" value="NZ_FUWM01000004.1"/>
</dbReference>